<keyword evidence="3" id="KW-1185">Reference proteome</keyword>
<protein>
    <recommendedName>
        <fullName evidence="1">Uroporphyrinogen decarboxylase (URO-D) domain-containing protein</fullName>
    </recommendedName>
</protein>
<dbReference type="InterPro" id="IPR000257">
    <property type="entry name" value="Uroporphyrinogen_deCOase"/>
</dbReference>
<proteinExistence type="predicted"/>
<feature type="domain" description="Uroporphyrinogen decarboxylase (URO-D)" evidence="1">
    <location>
        <begin position="197"/>
        <end position="386"/>
    </location>
</feature>
<reference evidence="2" key="1">
    <citation type="submission" date="2020-08" db="EMBL/GenBank/DDBJ databases">
        <title>Genome public.</title>
        <authorList>
            <person name="Liu C."/>
            <person name="Sun Q."/>
        </authorList>
    </citation>
    <scope>NUCLEOTIDE SEQUENCE</scope>
    <source>
        <strain evidence="2">NSJ-32</strain>
    </source>
</reference>
<dbReference type="Proteomes" id="UP000657006">
    <property type="component" value="Unassembled WGS sequence"/>
</dbReference>
<dbReference type="SUPFAM" id="SSF51726">
    <property type="entry name" value="UROD/MetE-like"/>
    <property type="match status" value="1"/>
</dbReference>
<dbReference type="GO" id="GO:0004853">
    <property type="term" value="F:uroporphyrinogen decarboxylase activity"/>
    <property type="evidence" value="ECO:0007669"/>
    <property type="project" value="InterPro"/>
</dbReference>
<evidence type="ECO:0000313" key="3">
    <source>
        <dbReference type="Proteomes" id="UP000657006"/>
    </source>
</evidence>
<sequence>MRYCISYQYSIMEELDMQDHLSQAVEKMRAFYDITPDAPIYQKEFGYYVLDRWIEEGYLRPRSEVADYERYLQETFGYDEPATVALLGAGWTEGALYPAFEVKVLEDRGKYELVQDTSGRSVLCFKGRRSGFMPEYVDHPVKDFRTWEERVKWRLNPNTEGRMERQAGEIQAAIAGAEVGKFVVQRSVGGYMYLRSLMGPEDVLYKFYDEPELIHDCMKTWFELTDAVAAYHQRFVSIDELFLGEDICYKSGSLISPDMIKEFLFPYYQQLYTNIKRRNLDKSRKVHFQIDTDGNCLDVIDLYKSIGVDSMSPFEVASDCDVVAVGRQHPDLRISGGIDKRVLAEGKEAIDRHLDSILPAMRRRGGYIPTCDHGVPEEVSFENYMHYRKRLLEYAN</sequence>
<accession>A0A926DSL9</accession>
<evidence type="ECO:0000259" key="1">
    <source>
        <dbReference type="Pfam" id="PF01208"/>
    </source>
</evidence>
<name>A0A926DSL9_9FIRM</name>
<dbReference type="GO" id="GO:0006779">
    <property type="term" value="P:porphyrin-containing compound biosynthetic process"/>
    <property type="evidence" value="ECO:0007669"/>
    <property type="project" value="InterPro"/>
</dbReference>
<dbReference type="AlphaFoldDB" id="A0A926DSL9"/>
<gene>
    <name evidence="2" type="ORF">H8730_03325</name>
</gene>
<dbReference type="Gene3D" id="3.20.20.210">
    <property type="match status" value="1"/>
</dbReference>
<dbReference type="EMBL" id="JACRSQ010000003">
    <property type="protein sequence ID" value="MBC8542579.1"/>
    <property type="molecule type" value="Genomic_DNA"/>
</dbReference>
<comment type="caution">
    <text evidence="2">The sequence shown here is derived from an EMBL/GenBank/DDBJ whole genome shotgun (WGS) entry which is preliminary data.</text>
</comment>
<dbReference type="InterPro" id="IPR038071">
    <property type="entry name" value="UROD/MetE-like_sf"/>
</dbReference>
<evidence type="ECO:0000313" key="2">
    <source>
        <dbReference type="EMBL" id="MBC8542579.1"/>
    </source>
</evidence>
<dbReference type="Pfam" id="PF01208">
    <property type="entry name" value="URO-D"/>
    <property type="match status" value="1"/>
</dbReference>
<organism evidence="2 3">
    <name type="scientific">Bianquea renquensis</name>
    <dbReference type="NCBI Taxonomy" id="2763661"/>
    <lineage>
        <taxon>Bacteria</taxon>
        <taxon>Bacillati</taxon>
        <taxon>Bacillota</taxon>
        <taxon>Clostridia</taxon>
        <taxon>Eubacteriales</taxon>
        <taxon>Bianqueaceae</taxon>
        <taxon>Bianquea</taxon>
    </lineage>
</organism>